<dbReference type="EMBL" id="CP003332">
    <property type="protein sequence ID" value="AFJ62172.1"/>
    <property type="molecule type" value="Genomic_DNA"/>
</dbReference>
<evidence type="ECO:0000313" key="2">
    <source>
        <dbReference type="Proteomes" id="UP000002878"/>
    </source>
</evidence>
<dbReference type="HOGENOM" id="CLU_3164180_0_0_9"/>
<organism evidence="1 2">
    <name type="scientific">Bacillus amyloliquefaciens (strain Y2)</name>
    <name type="common">Bacillus amyloliquefaciens subsp. plantarum (strain B9601-Y2)</name>
    <dbReference type="NCBI Taxonomy" id="1155777"/>
    <lineage>
        <taxon>Bacteria</taxon>
        <taxon>Bacillati</taxon>
        <taxon>Bacillota</taxon>
        <taxon>Bacilli</taxon>
        <taxon>Bacillales</taxon>
        <taxon>Bacillaceae</taxon>
        <taxon>Bacillus</taxon>
        <taxon>Bacillus amyloliquefaciens group</taxon>
    </lineage>
</organism>
<accession>I2C698</accession>
<proteinExistence type="predicted"/>
<sequence length="47" mass="5045">MASSRSDLSFIFNKIKNTLIPKKGTSVCQTRGSTQIPATLSDGSFLP</sequence>
<name>I2C698_BACAY</name>
<dbReference type="PATRIC" id="fig|1126211.3.peg.2125"/>
<protein>
    <submittedName>
        <fullName evidence="1">Uncharacterized protein</fullName>
    </submittedName>
</protein>
<dbReference type="Proteomes" id="UP000002878">
    <property type="component" value="Chromosome"/>
</dbReference>
<dbReference type="AlphaFoldDB" id="I2C698"/>
<reference evidence="1 2" key="1">
    <citation type="journal article" date="2012" name="J. Biotechnol.">
        <title>Genome sequence of the plant growth promoting strain Bacillus amyloliquefaciens subsp. plantarum B9601-Y2 and expression of mersacidin and other secondary metabolites.</title>
        <authorList>
            <person name="He P."/>
            <person name="Hao K."/>
            <person name="Blom J."/>
            <person name="Ruckert C."/>
            <person name="Vater J."/>
            <person name="Mao Z."/>
            <person name="Wu Y."/>
            <person name="Hou M."/>
            <person name="He P."/>
            <person name="He Y."/>
            <person name="Borriss R."/>
        </authorList>
    </citation>
    <scope>NUCLEOTIDE SEQUENCE [LARGE SCALE GENOMIC DNA]</scope>
    <source>
        <strain evidence="1">Y2</strain>
    </source>
</reference>
<evidence type="ECO:0000313" key="1">
    <source>
        <dbReference type="EMBL" id="AFJ62172.1"/>
    </source>
</evidence>
<gene>
    <name evidence="1" type="ORF">MUS_2220</name>
</gene>
<dbReference type="KEGG" id="bqy:MUS_2220"/>